<dbReference type="InterPro" id="IPR052779">
    <property type="entry name" value="WDR62"/>
</dbReference>
<dbReference type="SUPFAM" id="SSF50978">
    <property type="entry name" value="WD40 repeat-like"/>
    <property type="match status" value="2"/>
</dbReference>
<protein>
    <recommendedName>
        <fullName evidence="3">MABP1/WDR62 second WD40 domain-containing protein</fullName>
    </recommendedName>
</protein>
<feature type="compositionally biased region" description="Acidic residues" evidence="2">
    <location>
        <begin position="1018"/>
        <end position="1039"/>
    </location>
</feature>
<name>A0AA84ZV21_9TREM</name>
<proteinExistence type="predicted"/>
<evidence type="ECO:0000256" key="1">
    <source>
        <dbReference type="PROSITE-ProRule" id="PRU00221"/>
    </source>
</evidence>
<feature type="repeat" description="WD" evidence="1">
    <location>
        <begin position="114"/>
        <end position="157"/>
    </location>
</feature>
<dbReference type="WBParaSite" id="SMRG1_50120.7">
    <property type="protein sequence ID" value="SMRG1_50120.7"/>
    <property type="gene ID" value="SMRG1_50120"/>
</dbReference>
<feature type="region of interest" description="Disordered" evidence="2">
    <location>
        <begin position="1754"/>
        <end position="1780"/>
    </location>
</feature>
<organism evidence="4 5">
    <name type="scientific">Schistosoma margrebowiei</name>
    <dbReference type="NCBI Taxonomy" id="48269"/>
    <lineage>
        <taxon>Eukaryota</taxon>
        <taxon>Metazoa</taxon>
        <taxon>Spiralia</taxon>
        <taxon>Lophotrochozoa</taxon>
        <taxon>Platyhelminthes</taxon>
        <taxon>Trematoda</taxon>
        <taxon>Digenea</taxon>
        <taxon>Strigeidida</taxon>
        <taxon>Schistosomatoidea</taxon>
        <taxon>Schistosomatidae</taxon>
        <taxon>Schistosoma</taxon>
    </lineage>
</organism>
<feature type="region of interest" description="Disordered" evidence="2">
    <location>
        <begin position="1629"/>
        <end position="1652"/>
    </location>
</feature>
<dbReference type="InterPro" id="IPR056162">
    <property type="entry name" value="WD40_MABP1-WDR62_2nd"/>
</dbReference>
<feature type="region of interest" description="Disordered" evidence="2">
    <location>
        <begin position="229"/>
        <end position="291"/>
    </location>
</feature>
<accession>A0AA84ZV21</accession>
<evidence type="ECO:0000259" key="3">
    <source>
        <dbReference type="Pfam" id="PF24782"/>
    </source>
</evidence>
<evidence type="ECO:0000256" key="2">
    <source>
        <dbReference type="SAM" id="MobiDB-lite"/>
    </source>
</evidence>
<dbReference type="InterPro" id="IPR036322">
    <property type="entry name" value="WD40_repeat_dom_sf"/>
</dbReference>
<feature type="region of interest" description="Disordered" evidence="2">
    <location>
        <begin position="1018"/>
        <end position="1089"/>
    </location>
</feature>
<sequence>MSKRPVRSHTISKPCKIQPNTQVTLERVIGFTLNNNCAVAFSDKTGLIAHAAGCVTVLHSFENERQQFIQSQSRKAITAVDFSSDGKYLATGESGHQPMVRLWNVSDHCQLAEFGGHHFRVVAVRFSPNDQYLVSVGSQEDHTLYVWDRQSGQRVASAKVTSRIYGIAFSPMGQFFVTVGVRYVRFWYLENKRSKIRETLPLHGRNAILGDMFNSVFTDVCCVNSSSSLSSSSPTLSSSHPGSTQIHSAKLKSTAGGEGKDREDVTNNNSGKIASASSSPSPGIGSTTTSTTTSNTLTLVVNTAGRLIQFNGQRDLDKWVDLKTSRANCISTSGSWVTVGCTTGVCLLFEAESLQFIAKLPLPHSLGSSLHLFPDVISSGLNVNEPIYPDIIAIKLDCIRNRIICFYNDHSIHVWDIHDLTTINKCRSHYYHSRGIWSVDCLPEQWRQNNNNIDNNNNTIPLNHLQSWWSNDMFVTCSDDGTIRFWNLLENCQSTTNNVTDNGIRLSTSVPVNSEFIGPTTFECTEQLAGIIYTDPSHKYLCTIDRSSFEITLSKLEGGIGLLGGPGFVPGTNDLGQIDSALQSPASPSRPSISEHCQLISSLTSSLNTVGASNNTNSSNCTTATTNIGPTCVRTICISPDGRHLAAGDRDGSLRVYSLETLKLCYQIPAHDNEILSLSFFQSYSVPQLLLLCSASRDRMIHIFDPNKEYSRVQTISDHSGAIFSAKIIETDDGEIRLISCGMDKSLLFRILEPDESGQTAHFALEHHLVGRHSQLDAAITPMLPSSIENRMNSTNRKRYLAVACQDRRLRIYNVVTARPIRCYRGSYTEDGFLVRCSIDPTGSLIATSGSDKQLNLFHLLTGESIATLYGHSELCLGLKFLPNLRYLISVSADSCIFVWRLSANLAQYLHERITTSCMLKNILGNSISYPQLDGIPLETTNARLKTGREDNNGLLNINRSDYYHIRNDDNDNIDVDTNQNITSRKYTSKHSNSNNNSDDVLNDCNSMLYNSEMNEYENDVDDDNDLDNYGDDDDDDDVTSFSQTMPPSEWNESLAEYDKIENFDNDDENADDDIGGGNADDDYNHGEDSEFDAFPLDDVLSVNVTNPITNQMNHLMNKHIVTKHKSIVDENNSTNWCGNNKKNILSANHLIKSQVSAATATNYNSSISTVTNSVNQNNNGSSSSNRSGGKKPEFYFSVSALPAWARRKLSRRESVTIVPTSLTQVLNSEFDVNGSDSASQTSVVSGPILPVSTSGSCSHETISNYVYPLSSSVTATKRRSKCTRVRGKTSTEDISEKDILTPVSSTTTTTVVSLSVSQSTISTNNHNHTLHSQMSRSEYNTREYFHFNQNDEINSNEQIIHERKNNWFTRAVSAPDTPRSWKKDAYSVDNKRNMITTTPVTSGTTTTTTIRTRKIIDSSAKKLNPTQRTVEGSFINRVAAQNRPKDLALEQFTPPTHTYEVCANRLKMNESITGGDCPNALPLFNRPKNKSSQQRSYSATQLIPSRNKVKLQERRHVRSRASWFPVSSPKQHNPPPSTIVDDSANLYSTNSLHHFLDDTNTIHALNYNYGDRCQQRNQSKDLRASVDITSKALLMSSISSSNYHDSKNRLPAVKKYSSQYLTTMQETNCRMNSESVPKSSTHTSNSTSSQFQADDLNSCRSAVESLHALRVALDLAISRLTKLSCYNHKSEEHTNLCQIVTEQLEWRFSRLRAMLGLSPVCVEAPVARVLIADIVERLIPELKSASSMLDNTDALNNSTNDDNVDIDNPDSQVNSENKSQFEKAMNLSDTSVYKMTEMNDSSTIINHKTVNIINRDGYIDNTNNNKTRDGKMRNVTHYEEHDDDNRDVHETFMQENKTLETT</sequence>
<dbReference type="PANTHER" id="PTHR45589">
    <property type="entry name" value="WD REPEAT DOMAIN 62, ISOFORM G"/>
    <property type="match status" value="1"/>
</dbReference>
<feature type="repeat" description="WD" evidence="1">
    <location>
        <begin position="869"/>
        <end position="903"/>
    </location>
</feature>
<feature type="compositionally biased region" description="Polar residues" evidence="2">
    <location>
        <begin position="1629"/>
        <end position="1639"/>
    </location>
</feature>
<dbReference type="Pfam" id="PF24782">
    <property type="entry name" value="WD40_MABP1-WDR62_2nd"/>
    <property type="match status" value="1"/>
</dbReference>
<dbReference type="PROSITE" id="PS50082">
    <property type="entry name" value="WD_REPEATS_2"/>
    <property type="match status" value="3"/>
</dbReference>
<feature type="compositionally biased region" description="Polar residues" evidence="2">
    <location>
        <begin position="1770"/>
        <end position="1779"/>
    </location>
</feature>
<feature type="compositionally biased region" description="Low complexity" evidence="2">
    <location>
        <begin position="992"/>
        <end position="1005"/>
    </location>
</feature>
<dbReference type="InterPro" id="IPR015943">
    <property type="entry name" value="WD40/YVTN_repeat-like_dom_sf"/>
</dbReference>
<feature type="compositionally biased region" description="Low complexity" evidence="2">
    <location>
        <begin position="1640"/>
        <end position="1650"/>
    </location>
</feature>
<dbReference type="PANTHER" id="PTHR45589:SF1">
    <property type="entry name" value="WD REPEAT DOMAIN 62, ISOFORM G"/>
    <property type="match status" value="1"/>
</dbReference>
<feature type="domain" description="MABP1/WDR62 second WD40" evidence="3">
    <location>
        <begin position="605"/>
        <end position="902"/>
    </location>
</feature>
<keyword evidence="1" id="KW-0853">WD repeat</keyword>
<dbReference type="InterPro" id="IPR001680">
    <property type="entry name" value="WD40_rpt"/>
</dbReference>
<reference evidence="5" key="1">
    <citation type="submission" date="2023-11" db="UniProtKB">
        <authorList>
            <consortium name="WormBaseParasite"/>
        </authorList>
    </citation>
    <scope>IDENTIFICATION</scope>
</reference>
<feature type="region of interest" description="Disordered" evidence="2">
    <location>
        <begin position="986"/>
        <end position="1005"/>
    </location>
</feature>
<dbReference type="Pfam" id="PF00400">
    <property type="entry name" value="WD40"/>
    <property type="match status" value="3"/>
</dbReference>
<evidence type="ECO:0000313" key="4">
    <source>
        <dbReference type="Proteomes" id="UP000050790"/>
    </source>
</evidence>
<dbReference type="SMART" id="SM00320">
    <property type="entry name" value="WD40"/>
    <property type="match status" value="10"/>
</dbReference>
<dbReference type="Gene3D" id="2.130.10.10">
    <property type="entry name" value="YVTN repeat-like/Quinoprotein amine dehydrogenase"/>
    <property type="match status" value="4"/>
</dbReference>
<feature type="compositionally biased region" description="Acidic residues" evidence="2">
    <location>
        <begin position="1064"/>
        <end position="1075"/>
    </location>
</feature>
<feature type="repeat" description="WD" evidence="1">
    <location>
        <begin position="633"/>
        <end position="661"/>
    </location>
</feature>
<feature type="compositionally biased region" description="Low complexity" evidence="2">
    <location>
        <begin position="273"/>
        <end position="291"/>
    </location>
</feature>
<evidence type="ECO:0000313" key="5">
    <source>
        <dbReference type="WBParaSite" id="SMRG1_50120.7"/>
    </source>
</evidence>
<feature type="compositionally biased region" description="Low complexity" evidence="2">
    <location>
        <begin position="229"/>
        <end position="244"/>
    </location>
</feature>
<dbReference type="Proteomes" id="UP000050790">
    <property type="component" value="Unassembled WGS sequence"/>
</dbReference>